<gene>
    <name evidence="1" type="ORF">IHE45_03G019300</name>
</gene>
<organism evidence="1 2">
    <name type="scientific">Dioscorea alata</name>
    <name type="common">Purple yam</name>
    <dbReference type="NCBI Taxonomy" id="55571"/>
    <lineage>
        <taxon>Eukaryota</taxon>
        <taxon>Viridiplantae</taxon>
        <taxon>Streptophyta</taxon>
        <taxon>Embryophyta</taxon>
        <taxon>Tracheophyta</taxon>
        <taxon>Spermatophyta</taxon>
        <taxon>Magnoliopsida</taxon>
        <taxon>Liliopsida</taxon>
        <taxon>Dioscoreales</taxon>
        <taxon>Dioscoreaceae</taxon>
        <taxon>Dioscorea</taxon>
    </lineage>
</organism>
<name>A0ACB7WJY0_DIOAL</name>
<sequence>MALENMEDLSNSWCNTAIQVFQPALVEKPENQLKVEDGDLSSIPQVKFDDMKSWLWLQQAIHPELDYDIGLRKKWFSLRIIQHWKDISIKKWMKEIKQKRKEKDRLKRAEVHAAISVARLSASLAAIAAENTVSNTINNSKENAAAAAAAAALISKHCATVAETIGAPHDQLASEINNAIIATDANNLLTLTAAAATSLKGAATLKGRPHDFDFGRCRSSLAKGEELIVHAMDGKWKIRLVSVVLNRDAKVILRLRKTSILMSLANAHECVVYDMKTEMVDEEVINKDENSFYCVDMSTSDGKIELKIKDYVQFKKWSMTINQMLMLSTTFSAYELQFYRN</sequence>
<protein>
    <submittedName>
        <fullName evidence="1">Pleckstrin-like plant domain-containing protein</fullName>
    </submittedName>
</protein>
<accession>A0ACB7WJY0</accession>
<comment type="caution">
    <text evidence="1">The sequence shown here is derived from an EMBL/GenBank/DDBJ whole genome shotgun (WGS) entry which is preliminary data.</text>
</comment>
<proteinExistence type="predicted"/>
<evidence type="ECO:0000313" key="1">
    <source>
        <dbReference type="EMBL" id="KAH7688229.1"/>
    </source>
</evidence>
<dbReference type="EMBL" id="CM037013">
    <property type="protein sequence ID" value="KAH7688229.1"/>
    <property type="molecule type" value="Genomic_DNA"/>
</dbReference>
<reference evidence="2" key="1">
    <citation type="journal article" date="2022" name="Nat. Commun.">
        <title>Chromosome evolution and the genetic basis of agronomically important traits in greater yam.</title>
        <authorList>
            <person name="Bredeson J.V."/>
            <person name="Lyons J.B."/>
            <person name="Oniyinde I.O."/>
            <person name="Okereke N.R."/>
            <person name="Kolade O."/>
            <person name="Nnabue I."/>
            <person name="Nwadili C.O."/>
            <person name="Hribova E."/>
            <person name="Parker M."/>
            <person name="Nwogha J."/>
            <person name="Shu S."/>
            <person name="Carlson J."/>
            <person name="Kariba R."/>
            <person name="Muthemba S."/>
            <person name="Knop K."/>
            <person name="Barton G.J."/>
            <person name="Sherwood A.V."/>
            <person name="Lopez-Montes A."/>
            <person name="Asiedu R."/>
            <person name="Jamnadass R."/>
            <person name="Muchugi A."/>
            <person name="Goodstein D."/>
            <person name="Egesi C.N."/>
            <person name="Featherston J."/>
            <person name="Asfaw A."/>
            <person name="Simpson G.G."/>
            <person name="Dolezel J."/>
            <person name="Hendre P.S."/>
            <person name="Van Deynze A."/>
            <person name="Kumar P.L."/>
            <person name="Obidiegwu J.E."/>
            <person name="Bhattacharjee R."/>
            <person name="Rokhsar D.S."/>
        </authorList>
    </citation>
    <scope>NUCLEOTIDE SEQUENCE [LARGE SCALE GENOMIC DNA]</scope>
    <source>
        <strain evidence="2">cv. TDa95/00328</strain>
    </source>
</reference>
<evidence type="ECO:0000313" key="2">
    <source>
        <dbReference type="Proteomes" id="UP000827976"/>
    </source>
</evidence>
<keyword evidence="2" id="KW-1185">Reference proteome</keyword>
<dbReference type="Proteomes" id="UP000827976">
    <property type="component" value="Chromosome 3"/>
</dbReference>